<evidence type="ECO:0000313" key="3">
    <source>
        <dbReference type="Proteomes" id="UP001060164"/>
    </source>
</evidence>
<sequence>MKLIILGSEMLNHVICDGNSFSPGITPCRIPLTAPDPSKLQSKLCPGEKTWLILELADFIHDAVLTETVPEIRDRLSEYITVIKSSLDPSRVVLVRTFYPQKAVDRGRVSTIYRKNRELINRTLAETEEWLTGQIKPVVIDIARFYYLDLQNKDYGPILSYEPYFFAHLKTIFQNIILQNVQQSVWDTRDYGLLLERWLAYYTYHSFDYHDPLYTDTMIDQIVPALNRETVRKYRHEISKMAVQNAVSLHDLLETFDFSACRELKALLTLAELVQSDKFAEELSDLSLIFRENLGIRDILLTKLKKLYREEGLITPEYINLQNLEDFWNAWVLYQKGSYRSAAKCLLPPHQFYNIAGCRSAFSLKKALGKYSLQHSIAPVDVWGSYLSRNLVLASPEAYRVQAHIKIKYTNALHTDPDRTSRLLRRHMGWIIVDMFAFSENVDILTSRSLNHIKQLAASFFQTLRSFYGDHIIFNRISAGSRDTMAFQDQLIKKYHLITVQSSLAAYTPGKGTRDSQLAEIIRRDQMISADVLVYFYGNGNVGDDIFFDILVNRYKDVEFTVLLQSASAKNFCGRYNNVKIYSQDSVRGIKRCNTFILIGGSMFMQPLNWYRKIAEMHQYLKVSRRKFMLGINFGPYTDENYLREYHKIFRRCNDVCFREQYSRHLFRDLKNVRCEADIVFSQSYRTCGNFGAAISVISLSHRKELEQYQETYIRSMTVLCRDIIREGLPVRLLCFCVNEKDNVAAEAIWDNLNESERAMTEKVFYHGNLNEFLQIMGGVKYLIGTRFHANVLGFLMQKTVYPVVYSQKTVHMLEDAGFSGACGDIRHSERISWGAVKQNEGSGLKNLDSLKTSAGRQFASLDAHFSKRHS</sequence>
<organism evidence="2 3">
    <name type="scientific">Ruminococcus gauvreauii</name>
    <dbReference type="NCBI Taxonomy" id="438033"/>
    <lineage>
        <taxon>Bacteria</taxon>
        <taxon>Bacillati</taxon>
        <taxon>Bacillota</taxon>
        <taxon>Clostridia</taxon>
        <taxon>Eubacteriales</taxon>
        <taxon>Oscillospiraceae</taxon>
        <taxon>Ruminococcus</taxon>
    </lineage>
</organism>
<keyword evidence="2" id="KW-0808">Transferase</keyword>
<gene>
    <name evidence="2" type="ORF">NQ502_11150</name>
</gene>
<keyword evidence="3" id="KW-1185">Reference proteome</keyword>
<accession>A0ABY5VBN7</accession>
<dbReference type="RefSeq" id="WP_028528451.1">
    <property type="nucleotide sequence ID" value="NZ_CABLBR010000011.1"/>
</dbReference>
<dbReference type="Pfam" id="PF04230">
    <property type="entry name" value="PS_pyruv_trans"/>
    <property type="match status" value="1"/>
</dbReference>
<dbReference type="EMBL" id="CP102290">
    <property type="protein sequence ID" value="UWP57954.1"/>
    <property type="molecule type" value="Genomic_DNA"/>
</dbReference>
<dbReference type="PANTHER" id="PTHR36836">
    <property type="entry name" value="COLANIC ACID BIOSYNTHESIS PROTEIN WCAK"/>
    <property type="match status" value="1"/>
</dbReference>
<evidence type="ECO:0000313" key="2">
    <source>
        <dbReference type="EMBL" id="UWP57954.1"/>
    </source>
</evidence>
<proteinExistence type="predicted"/>
<reference evidence="2" key="1">
    <citation type="journal article" date="2022" name="Cell">
        <title>Design, construction, and in vivo augmentation of a complex gut microbiome.</title>
        <authorList>
            <person name="Cheng A.G."/>
            <person name="Ho P.Y."/>
            <person name="Aranda-Diaz A."/>
            <person name="Jain S."/>
            <person name="Yu F.B."/>
            <person name="Meng X."/>
            <person name="Wang M."/>
            <person name="Iakiviak M."/>
            <person name="Nagashima K."/>
            <person name="Zhao A."/>
            <person name="Murugkar P."/>
            <person name="Patil A."/>
            <person name="Atabakhsh K."/>
            <person name="Weakley A."/>
            <person name="Yan J."/>
            <person name="Brumbaugh A.R."/>
            <person name="Higginbottom S."/>
            <person name="Dimas A."/>
            <person name="Shiver A.L."/>
            <person name="Deutschbauer A."/>
            <person name="Neff N."/>
            <person name="Sonnenburg J.L."/>
            <person name="Huang K.C."/>
            <person name="Fischbach M.A."/>
        </authorList>
    </citation>
    <scope>NUCLEOTIDE SEQUENCE</scope>
    <source>
        <strain evidence="2">DSM 19829</strain>
    </source>
</reference>
<dbReference type="Proteomes" id="UP001060164">
    <property type="component" value="Chromosome"/>
</dbReference>
<evidence type="ECO:0000259" key="1">
    <source>
        <dbReference type="Pfam" id="PF04230"/>
    </source>
</evidence>
<dbReference type="GO" id="GO:0016740">
    <property type="term" value="F:transferase activity"/>
    <property type="evidence" value="ECO:0007669"/>
    <property type="project" value="UniProtKB-KW"/>
</dbReference>
<name>A0ABY5VBN7_9FIRM</name>
<protein>
    <submittedName>
        <fullName evidence="2">Polysaccharide pyruvyl transferase family protein</fullName>
    </submittedName>
</protein>
<dbReference type="InterPro" id="IPR007345">
    <property type="entry name" value="Polysacch_pyruvyl_Trfase"/>
</dbReference>
<feature type="domain" description="Polysaccharide pyruvyl transferase" evidence="1">
    <location>
        <begin position="541"/>
        <end position="807"/>
    </location>
</feature>
<dbReference type="PANTHER" id="PTHR36836:SF1">
    <property type="entry name" value="COLANIC ACID BIOSYNTHESIS PROTEIN WCAK"/>
    <property type="match status" value="1"/>
</dbReference>